<sequence>MAKTGEGLVRPRELLEKIWQRCLISGFVGRCYSKHKGHNSPIPGSNITLFDGEELVVIWQENCTGPILTARFVRTEIVGKFEQEIREVLEL</sequence>
<protein>
    <submittedName>
        <fullName evidence="1">Uncharacterized protein</fullName>
    </submittedName>
</protein>
<evidence type="ECO:0000313" key="1">
    <source>
        <dbReference type="EMBL" id="TSC93874.1"/>
    </source>
</evidence>
<proteinExistence type="predicted"/>
<evidence type="ECO:0000313" key="2">
    <source>
        <dbReference type="Proteomes" id="UP000316495"/>
    </source>
</evidence>
<organism evidence="1 2">
    <name type="scientific">Candidatus Berkelbacteria bacterium Athens1014_28</name>
    <dbReference type="NCBI Taxonomy" id="2017145"/>
    <lineage>
        <taxon>Bacteria</taxon>
        <taxon>Candidatus Berkelbacteria</taxon>
    </lineage>
</organism>
<comment type="caution">
    <text evidence="1">The sequence shown here is derived from an EMBL/GenBank/DDBJ whole genome shotgun (WGS) entry which is preliminary data.</text>
</comment>
<dbReference type="EMBL" id="VMGN01000026">
    <property type="protein sequence ID" value="TSC93874.1"/>
    <property type="molecule type" value="Genomic_DNA"/>
</dbReference>
<accession>A0A554LM63</accession>
<dbReference type="Proteomes" id="UP000316495">
    <property type="component" value="Unassembled WGS sequence"/>
</dbReference>
<dbReference type="AlphaFoldDB" id="A0A554LM63"/>
<name>A0A554LM63_9BACT</name>
<reference evidence="1 2" key="1">
    <citation type="submission" date="2017-07" db="EMBL/GenBank/DDBJ databases">
        <title>Mechanisms for carbon and nitrogen cycling indicate functional differentiation within the Candidate Phyla Radiation.</title>
        <authorList>
            <person name="Danczak R.E."/>
            <person name="Johnston M.D."/>
            <person name="Kenah C."/>
            <person name="Slattery M."/>
            <person name="Wrighton K.C."/>
            <person name="Wilkins M.J."/>
        </authorList>
    </citation>
    <scope>NUCLEOTIDE SEQUENCE [LARGE SCALE GENOMIC DNA]</scope>
    <source>
        <strain evidence="1">Athens1014_28</strain>
    </source>
</reference>
<gene>
    <name evidence="1" type="ORF">Athens101428_508</name>
</gene>